<protein>
    <submittedName>
        <fullName evidence="8">Uncharacterized protein</fullName>
    </submittedName>
</protein>
<feature type="domain" description="Fatty acid hydroxylase" evidence="6">
    <location>
        <begin position="5"/>
        <end position="80"/>
    </location>
</feature>
<reference evidence="8" key="1">
    <citation type="submission" date="2022-06" db="EMBL/GenBank/DDBJ databases">
        <title>Uncovering the hologenomic basis of an extraordinary plant invasion.</title>
        <authorList>
            <person name="Bieker V.C."/>
            <person name="Martin M.D."/>
            <person name="Gilbert T."/>
            <person name="Hodgins K."/>
            <person name="Battlay P."/>
            <person name="Petersen B."/>
            <person name="Wilson J."/>
        </authorList>
    </citation>
    <scope>NUCLEOTIDE SEQUENCE</scope>
    <source>
        <strain evidence="8">AA19_3_7</strain>
        <tissue evidence="8">Leaf</tissue>
    </source>
</reference>
<dbReference type="InterPro" id="IPR006694">
    <property type="entry name" value="Fatty_acid_hydroxylase"/>
</dbReference>
<accession>A0AAD5D0W3</accession>
<dbReference type="Pfam" id="PF12076">
    <property type="entry name" value="CER1-like_C"/>
    <property type="match status" value="1"/>
</dbReference>
<dbReference type="EMBL" id="JAMZMK010005765">
    <property type="protein sequence ID" value="KAI7752071.1"/>
    <property type="molecule type" value="Genomic_DNA"/>
</dbReference>
<keyword evidence="9" id="KW-1185">Reference proteome</keyword>
<keyword evidence="5" id="KW-0472">Membrane</keyword>
<dbReference type="InterPro" id="IPR021940">
    <property type="entry name" value="CER1-like_C"/>
</dbReference>
<proteinExistence type="inferred from homology"/>
<organism evidence="8 9">
    <name type="scientific">Ambrosia artemisiifolia</name>
    <name type="common">Common ragweed</name>
    <dbReference type="NCBI Taxonomy" id="4212"/>
    <lineage>
        <taxon>Eukaryota</taxon>
        <taxon>Viridiplantae</taxon>
        <taxon>Streptophyta</taxon>
        <taxon>Embryophyta</taxon>
        <taxon>Tracheophyta</taxon>
        <taxon>Spermatophyta</taxon>
        <taxon>Magnoliopsida</taxon>
        <taxon>eudicotyledons</taxon>
        <taxon>Gunneridae</taxon>
        <taxon>Pentapetalae</taxon>
        <taxon>asterids</taxon>
        <taxon>campanulids</taxon>
        <taxon>Asterales</taxon>
        <taxon>Asteraceae</taxon>
        <taxon>Asteroideae</taxon>
        <taxon>Heliantheae alliance</taxon>
        <taxon>Heliantheae</taxon>
        <taxon>Ambrosia</taxon>
    </lineage>
</organism>
<name>A0AAD5D0W3_AMBAR</name>
<keyword evidence="4" id="KW-1133">Transmembrane helix</keyword>
<dbReference type="InterPro" id="IPR050307">
    <property type="entry name" value="Sterol_Desaturase_Related"/>
</dbReference>
<evidence type="ECO:0000256" key="4">
    <source>
        <dbReference type="ARBA" id="ARBA00022989"/>
    </source>
</evidence>
<comment type="subcellular location">
    <subcellularLocation>
        <location evidence="1">Membrane</location>
        <topology evidence="1">Multi-pass membrane protein</topology>
    </subcellularLocation>
</comment>
<evidence type="ECO:0000256" key="3">
    <source>
        <dbReference type="ARBA" id="ARBA00022692"/>
    </source>
</evidence>
<comment type="caution">
    <text evidence="8">The sequence shown here is derived from an EMBL/GenBank/DDBJ whole genome shotgun (WGS) entry which is preliminary data.</text>
</comment>
<evidence type="ECO:0000256" key="1">
    <source>
        <dbReference type="ARBA" id="ARBA00004141"/>
    </source>
</evidence>
<dbReference type="GO" id="GO:0008610">
    <property type="term" value="P:lipid biosynthetic process"/>
    <property type="evidence" value="ECO:0007669"/>
    <property type="project" value="InterPro"/>
</dbReference>
<evidence type="ECO:0000259" key="6">
    <source>
        <dbReference type="Pfam" id="PF04116"/>
    </source>
</evidence>
<dbReference type="GO" id="GO:0016020">
    <property type="term" value="C:membrane"/>
    <property type="evidence" value="ECO:0007669"/>
    <property type="project" value="UniProtKB-SubCell"/>
</dbReference>
<dbReference type="GO" id="GO:0005506">
    <property type="term" value="F:iron ion binding"/>
    <property type="evidence" value="ECO:0007669"/>
    <property type="project" value="InterPro"/>
</dbReference>
<evidence type="ECO:0000313" key="9">
    <source>
        <dbReference type="Proteomes" id="UP001206925"/>
    </source>
</evidence>
<evidence type="ECO:0000256" key="5">
    <source>
        <dbReference type="ARBA" id="ARBA00023136"/>
    </source>
</evidence>
<dbReference type="Pfam" id="PF04116">
    <property type="entry name" value="FA_hydroxylase"/>
    <property type="match status" value="1"/>
</dbReference>
<comment type="similarity">
    <text evidence="2">Belongs to the sterol desaturase family.</text>
</comment>
<dbReference type="GO" id="GO:0016491">
    <property type="term" value="F:oxidoreductase activity"/>
    <property type="evidence" value="ECO:0007669"/>
    <property type="project" value="InterPro"/>
</dbReference>
<evidence type="ECO:0000256" key="2">
    <source>
        <dbReference type="ARBA" id="ARBA00009324"/>
    </source>
</evidence>
<gene>
    <name evidence="8" type="ORF">M8C21_028331</name>
</gene>
<dbReference type="AlphaFoldDB" id="A0AAD5D0W3"/>
<keyword evidence="3" id="KW-0812">Transmembrane</keyword>
<dbReference type="Proteomes" id="UP001206925">
    <property type="component" value="Unassembled WGS sequence"/>
</dbReference>
<dbReference type="PANTHER" id="PTHR11863">
    <property type="entry name" value="STEROL DESATURASE"/>
    <property type="match status" value="1"/>
</dbReference>
<evidence type="ECO:0000259" key="7">
    <source>
        <dbReference type="Pfam" id="PF12076"/>
    </source>
</evidence>
<sequence length="427" mass="48959">MTVVLSGTASIAAIVGYVTYVDIMNNMGHCNFEFIPKSLFNVFPPLKYIMYTPSYHSLHHTQFRTNYSLFMPFYDYIYGTMDDSTDALYEKSLQRKEESPNVVYLTHLTTPESIYHMRLGFASLASKPHTSTKWYLRLLWPITVLSMLITRVYGKTFVVERNVFKNLKIQTWAVSKYMTQYLVEGQTQIINRIIEEAILEAEGKGVKVLSFGLLNQSEELNNSGDLFIRRNPRLKVKLVDGSSLAIAVVLNNIPRGTTQVVFKGKFNKIASYLVLALCQKGIQVVVSQEEDYHMLKCKLKLVDNHDKIVFSSDYSGKTWLVGEGLSKEEQMKASKGTIIIPYSQFPPKKVRIDCVYYTTPSMLTPKYLENIDSCENWLPRRVMSAWRIAGILHALEGWNVNECGNEVFNINKVWDASIRHGFRPIMK</sequence>
<evidence type="ECO:0000313" key="8">
    <source>
        <dbReference type="EMBL" id="KAI7752071.1"/>
    </source>
</evidence>
<feature type="domain" description="Very-long-chain aldehyde decarbonylase CER1-like C-terminal" evidence="7">
    <location>
        <begin position="260"/>
        <end position="424"/>
    </location>
</feature>